<dbReference type="GO" id="GO:0002938">
    <property type="term" value="P:tRNA guanine ribose methylation"/>
    <property type="evidence" value="ECO:0007669"/>
    <property type="project" value="TreeGrafter"/>
</dbReference>
<dbReference type="PANTHER" id="PTHR43453:SF3">
    <property type="entry name" value="TRNA_RRNA METHYLTRANSFERASE SPOU TYPE DOMAIN-CONTAINING PROTEIN"/>
    <property type="match status" value="1"/>
</dbReference>
<keyword evidence="1" id="KW-0820">tRNA-binding</keyword>
<dbReference type="InterPro" id="IPR029028">
    <property type="entry name" value="Alpha/beta_knot_MTases"/>
</dbReference>
<evidence type="ECO:0000313" key="6">
    <source>
        <dbReference type="Proteomes" id="UP001431209"/>
    </source>
</evidence>
<name>A0AAW2Z4T6_9EUKA</name>
<dbReference type="SUPFAM" id="SSF75217">
    <property type="entry name" value="alpha/beta knot"/>
    <property type="match status" value="1"/>
</dbReference>
<dbReference type="Pfam" id="PF00588">
    <property type="entry name" value="SpoU_methylase"/>
    <property type="match status" value="1"/>
</dbReference>
<dbReference type="InterPro" id="IPR029026">
    <property type="entry name" value="tRNA_m1G_MTases_N"/>
</dbReference>
<keyword evidence="6" id="KW-1185">Reference proteome</keyword>
<keyword evidence="2" id="KW-0489">Methyltransferase</keyword>
<dbReference type="InterPro" id="IPR033671">
    <property type="entry name" value="TrmH"/>
</dbReference>
<comment type="caution">
    <text evidence="5">The sequence shown here is derived from an EMBL/GenBank/DDBJ whole genome shotgun (WGS) entry which is preliminary data.</text>
</comment>
<dbReference type="Proteomes" id="UP001431209">
    <property type="component" value="Unassembled WGS sequence"/>
</dbReference>
<protein>
    <recommendedName>
        <fullName evidence="4">tRNA/rRNA methyltransferase SpoU type domain-containing protein</fullName>
    </recommendedName>
</protein>
<feature type="domain" description="tRNA/rRNA methyltransferase SpoU type" evidence="4">
    <location>
        <begin position="40"/>
        <end position="182"/>
    </location>
</feature>
<organism evidence="5 6">
    <name type="scientific">Acrasis kona</name>
    <dbReference type="NCBI Taxonomy" id="1008807"/>
    <lineage>
        <taxon>Eukaryota</taxon>
        <taxon>Discoba</taxon>
        <taxon>Heterolobosea</taxon>
        <taxon>Tetramitia</taxon>
        <taxon>Eutetramitia</taxon>
        <taxon>Acrasidae</taxon>
        <taxon>Acrasis</taxon>
    </lineage>
</organism>
<evidence type="ECO:0000259" key="4">
    <source>
        <dbReference type="Pfam" id="PF00588"/>
    </source>
</evidence>
<dbReference type="InterPro" id="IPR001537">
    <property type="entry name" value="SpoU_MeTrfase"/>
</dbReference>
<evidence type="ECO:0000256" key="3">
    <source>
        <dbReference type="ARBA" id="ARBA00022679"/>
    </source>
</evidence>
<evidence type="ECO:0000256" key="1">
    <source>
        <dbReference type="ARBA" id="ARBA00022555"/>
    </source>
</evidence>
<reference evidence="5 6" key="1">
    <citation type="submission" date="2024-03" db="EMBL/GenBank/DDBJ databases">
        <title>The Acrasis kona genome and developmental transcriptomes reveal deep origins of eukaryotic multicellular pathways.</title>
        <authorList>
            <person name="Sheikh S."/>
            <person name="Fu C.-J."/>
            <person name="Brown M.W."/>
            <person name="Baldauf S.L."/>
        </authorList>
    </citation>
    <scope>NUCLEOTIDE SEQUENCE [LARGE SCALE GENOMIC DNA]</scope>
    <source>
        <strain evidence="5 6">ATCC MYA-3509</strain>
    </source>
</reference>
<dbReference type="AlphaFoldDB" id="A0AAW2Z4T6"/>
<dbReference type="GO" id="GO:0000049">
    <property type="term" value="F:tRNA binding"/>
    <property type="evidence" value="ECO:0007669"/>
    <property type="project" value="UniProtKB-KW"/>
</dbReference>
<accession>A0AAW2Z4T6</accession>
<keyword evidence="3" id="KW-0808">Transferase</keyword>
<sequence>MEHLLMCDNEQDDTIVIDRNNPPRRLKRAEAVLRARTTRITLVIEQSYDPHNQYACLRTAESLGIQNVMVVNPLSNREYGSRRKVSKGKGDWLNVEYFDTTTECIKALRDRGIEIWVTDLSLGAQSLDEAGIVLPKKVAVVMGKEADGASEEILNAADKRIYLPIYGFGESLNLSVATAMVLQKLFFICPEARGDMSEEERNELRKDWYNKLARDDPKKLQEYPKWLEHPPLPVEDLRREEEFRVEFVTKKIYKRMADIAADRQQEYESKIVTEQK</sequence>
<dbReference type="CDD" id="cd18092">
    <property type="entry name" value="SpoU-like_TrmH"/>
    <property type="match status" value="1"/>
</dbReference>
<evidence type="ECO:0000313" key="5">
    <source>
        <dbReference type="EMBL" id="KAL0484475.1"/>
    </source>
</evidence>
<proteinExistence type="predicted"/>
<dbReference type="PANTHER" id="PTHR43453">
    <property type="entry name" value="RRNA METHYLASE-LIKE"/>
    <property type="match status" value="1"/>
</dbReference>
<evidence type="ECO:0000256" key="2">
    <source>
        <dbReference type="ARBA" id="ARBA00022603"/>
    </source>
</evidence>
<gene>
    <name evidence="5" type="ORF">AKO1_005124</name>
</gene>
<dbReference type="Gene3D" id="3.40.1280.10">
    <property type="match status" value="1"/>
</dbReference>
<keyword evidence="1" id="KW-0694">RNA-binding</keyword>
<dbReference type="EMBL" id="JAOPGA020001048">
    <property type="protein sequence ID" value="KAL0484475.1"/>
    <property type="molecule type" value="Genomic_DNA"/>
</dbReference>
<dbReference type="GO" id="GO:0008173">
    <property type="term" value="F:RNA methyltransferase activity"/>
    <property type="evidence" value="ECO:0007669"/>
    <property type="project" value="InterPro"/>
</dbReference>